<proteinExistence type="predicted"/>
<sequence length="132" mass="15349">MRVTLWGDLAREFCEDKLKFIPSPVIIVFAETVARWYQSHPGVFHIIYIISSDAHGGADLPIHGRRYRRLPSQSHGDPLHPNSTQTRHNIIITQSNLSVLPKIRQHFLYKPDYPDFYMSHKSTHSPSIRDYN</sequence>
<evidence type="ECO:0000313" key="1">
    <source>
        <dbReference type="EMBL" id="KDP32621.1"/>
    </source>
</evidence>
<gene>
    <name evidence="1" type="ORF">JCGZ_13171</name>
</gene>
<name>A0A067K8R2_JATCU</name>
<dbReference type="EMBL" id="KK914578">
    <property type="protein sequence ID" value="KDP32621.1"/>
    <property type="molecule type" value="Genomic_DNA"/>
</dbReference>
<accession>A0A067K8R2</accession>
<keyword evidence="2" id="KW-1185">Reference proteome</keyword>
<dbReference type="Proteomes" id="UP000027138">
    <property type="component" value="Unassembled WGS sequence"/>
</dbReference>
<dbReference type="AlphaFoldDB" id="A0A067K8R2"/>
<evidence type="ECO:0000313" key="2">
    <source>
        <dbReference type="Proteomes" id="UP000027138"/>
    </source>
</evidence>
<reference evidence="1 2" key="1">
    <citation type="journal article" date="2014" name="PLoS ONE">
        <title>Global Analysis of Gene Expression Profiles in Physic Nut (Jatropha curcas L.) Seedlings Exposed to Salt Stress.</title>
        <authorList>
            <person name="Zhang L."/>
            <person name="Zhang C."/>
            <person name="Wu P."/>
            <person name="Chen Y."/>
            <person name="Li M."/>
            <person name="Jiang H."/>
            <person name="Wu G."/>
        </authorList>
    </citation>
    <scope>NUCLEOTIDE SEQUENCE [LARGE SCALE GENOMIC DNA]</scope>
    <source>
        <strain evidence="2">cv. GZQX0401</strain>
        <tissue evidence="1">Young leaves</tissue>
    </source>
</reference>
<organism evidence="1 2">
    <name type="scientific">Jatropha curcas</name>
    <name type="common">Barbados nut</name>
    <dbReference type="NCBI Taxonomy" id="180498"/>
    <lineage>
        <taxon>Eukaryota</taxon>
        <taxon>Viridiplantae</taxon>
        <taxon>Streptophyta</taxon>
        <taxon>Embryophyta</taxon>
        <taxon>Tracheophyta</taxon>
        <taxon>Spermatophyta</taxon>
        <taxon>Magnoliopsida</taxon>
        <taxon>eudicotyledons</taxon>
        <taxon>Gunneridae</taxon>
        <taxon>Pentapetalae</taxon>
        <taxon>rosids</taxon>
        <taxon>fabids</taxon>
        <taxon>Malpighiales</taxon>
        <taxon>Euphorbiaceae</taxon>
        <taxon>Crotonoideae</taxon>
        <taxon>Jatropheae</taxon>
        <taxon>Jatropha</taxon>
    </lineage>
</organism>
<protein>
    <submittedName>
        <fullName evidence="1">Uncharacterized protein</fullName>
    </submittedName>
</protein>